<proteinExistence type="predicted"/>
<sequence>MIKIDADILKAAMLYKSKKDIRYYFEGLYIDHDTIVATNDHICFKAPIESDEQRIIKFQGKLPTSFKECVITGDIAEFTDDNLNVVVKLGVETIDARYPNYNRLYHDDIGEVSEIGFRGDYLQILGKTAKLLDDRQRCKFTFKNAIDGVKIKIGVAEIILMPVRL</sequence>
<reference evidence="1 2" key="1">
    <citation type="journal article" date="2019" name="Genomics">
        <title>Genomic analyses of a novel bacteriophage (VB_PmiS-Isfahan) within Siphoviridae family infecting Proteus mirabilis.</title>
        <authorList>
            <person name="Yazdi M."/>
            <person name="Bouzari M."/>
            <person name="Ghaemi E.A."/>
        </authorList>
    </citation>
    <scope>NUCLEOTIDE SEQUENCE [LARGE SCALE GENOMIC DNA]</scope>
</reference>
<name>A0A1U9ZA93_9CAUD</name>
<organism evidence="1 2">
    <name type="scientific">Proteus phage VB_PmiS-Isfahan</name>
    <dbReference type="NCBI Taxonomy" id="1969841"/>
    <lineage>
        <taxon>Viruses</taxon>
        <taxon>Duplodnaviria</taxon>
        <taxon>Heunggongvirae</taxon>
        <taxon>Uroviricota</taxon>
        <taxon>Caudoviricetes</taxon>
        <taxon>Gorganvirus</taxon>
        <taxon>Gorganvirus isfahan</taxon>
    </lineage>
</organism>
<keyword evidence="2" id="KW-1185">Reference proteome</keyword>
<protein>
    <recommendedName>
        <fullName evidence="3">DNA polymerase III beta subunit</fullName>
    </recommendedName>
</protein>
<dbReference type="EMBL" id="KY742649">
    <property type="protein sequence ID" value="AQZ54576.1"/>
    <property type="molecule type" value="Genomic_DNA"/>
</dbReference>
<accession>A0A1U9ZA93</accession>
<dbReference type="GeneID" id="40076423"/>
<dbReference type="Proteomes" id="UP000221468">
    <property type="component" value="Segment"/>
</dbReference>
<dbReference type="RefSeq" id="YP_009600617.1">
    <property type="nucleotide sequence ID" value="NC_041925.1"/>
</dbReference>
<dbReference type="KEGG" id="vg:40076423"/>
<evidence type="ECO:0000313" key="1">
    <source>
        <dbReference type="EMBL" id="AQZ54576.1"/>
    </source>
</evidence>
<evidence type="ECO:0008006" key="3">
    <source>
        <dbReference type="Google" id="ProtNLM"/>
    </source>
</evidence>
<dbReference type="OrthoDB" id="12979at10239"/>
<evidence type="ECO:0000313" key="2">
    <source>
        <dbReference type="Proteomes" id="UP000221468"/>
    </source>
</evidence>